<reference evidence="2 3" key="1">
    <citation type="journal article" date="2016" name="Nat. Commun.">
        <title>Thousands of microbial genomes shed light on interconnected biogeochemical processes in an aquifer system.</title>
        <authorList>
            <person name="Anantharaman K."/>
            <person name="Brown C.T."/>
            <person name="Hug L.A."/>
            <person name="Sharon I."/>
            <person name="Castelle C.J."/>
            <person name="Probst A.J."/>
            <person name="Thomas B.C."/>
            <person name="Singh A."/>
            <person name="Wilkins M.J."/>
            <person name="Karaoz U."/>
            <person name="Brodie E.L."/>
            <person name="Williams K.H."/>
            <person name="Hubbard S.S."/>
            <person name="Banfield J.F."/>
        </authorList>
    </citation>
    <scope>NUCLEOTIDE SEQUENCE [LARGE SCALE GENOMIC DNA]</scope>
</reference>
<feature type="transmembrane region" description="Helical" evidence="1">
    <location>
        <begin position="21"/>
        <end position="47"/>
    </location>
</feature>
<evidence type="ECO:0000313" key="2">
    <source>
        <dbReference type="EMBL" id="OGC69574.1"/>
    </source>
</evidence>
<gene>
    <name evidence="2" type="ORF">A2415_03295</name>
</gene>
<dbReference type="EMBL" id="MEWA01000019">
    <property type="protein sequence ID" value="OGC69574.1"/>
    <property type="molecule type" value="Genomic_DNA"/>
</dbReference>
<evidence type="ECO:0000313" key="3">
    <source>
        <dbReference type="Proteomes" id="UP000179113"/>
    </source>
</evidence>
<dbReference type="AlphaFoldDB" id="A0A1F4WJE4"/>
<accession>A0A1F4WJE4</accession>
<comment type="caution">
    <text evidence="2">The sequence shown here is derived from an EMBL/GenBank/DDBJ whole genome shotgun (WGS) entry which is preliminary data.</text>
</comment>
<keyword evidence="1" id="KW-0812">Transmembrane</keyword>
<sequence>METEIQGDEKKKPFLSHISTKLPIVMLIVVMMATLVLILLTAGAVMLNLSPQTVTVVPPQSSDDEQISFPKPEDPNACWISPEERYSNFTKLNISNKKITLSADELSKFKIKFKNLNPASFYKIPGELKRYVFNKEQDKVAYILETIDKDGKKTRAVHLYDFNKKTNKIVYEYESVPTDDPDYTYELKDLGFSPDSTLLAITTTTGSLLHKFSEESTVELFDYTEREKNKTRRWLYAFASPRISQNNKYLLYTEGYYEGANNFIYNLETGVTTDPGYTAYVAGSNAFGWYDNKMLVQKMDYGWSQEPIENEPNNGILLVSPEKLTDIIFLLDNKTEMFYGVGPIIGDYLYIKSNERALSDKFSCNNVGSKLQVESTFDILRVFNIDTRQSKEVLRTDTTNFSGVADSPVYFITDSLVIGGREEVIVAIARNVNFDFSEFYVLNDDNTLSPITNVAAN</sequence>
<keyword evidence="1" id="KW-0472">Membrane</keyword>
<dbReference type="SUPFAM" id="SSF82171">
    <property type="entry name" value="DPP6 N-terminal domain-like"/>
    <property type="match status" value="1"/>
</dbReference>
<dbReference type="Proteomes" id="UP000179113">
    <property type="component" value="Unassembled WGS sequence"/>
</dbReference>
<organism evidence="2 3">
    <name type="scientific">candidate division WWE3 bacterium RIFOXYC1_FULL_39_7</name>
    <dbReference type="NCBI Taxonomy" id="1802643"/>
    <lineage>
        <taxon>Bacteria</taxon>
        <taxon>Katanobacteria</taxon>
    </lineage>
</organism>
<protein>
    <submittedName>
        <fullName evidence="2">Uncharacterized protein</fullName>
    </submittedName>
</protein>
<evidence type="ECO:0000256" key="1">
    <source>
        <dbReference type="SAM" id="Phobius"/>
    </source>
</evidence>
<keyword evidence="1" id="KW-1133">Transmembrane helix</keyword>
<proteinExistence type="predicted"/>
<name>A0A1F4WJE4_UNCKA</name>